<accession>A5BSA2</accession>
<protein>
    <submittedName>
        <fullName evidence="1">Uncharacterized protein</fullName>
    </submittedName>
</protein>
<dbReference type="EMBL" id="AM469162">
    <property type="protein sequence ID" value="CAN77229.1"/>
    <property type="molecule type" value="Genomic_DNA"/>
</dbReference>
<name>A5BSA2_VITVI</name>
<organism evidence="1">
    <name type="scientific">Vitis vinifera</name>
    <name type="common">Grape</name>
    <dbReference type="NCBI Taxonomy" id="29760"/>
    <lineage>
        <taxon>Eukaryota</taxon>
        <taxon>Viridiplantae</taxon>
        <taxon>Streptophyta</taxon>
        <taxon>Embryophyta</taxon>
        <taxon>Tracheophyta</taxon>
        <taxon>Spermatophyta</taxon>
        <taxon>Magnoliopsida</taxon>
        <taxon>eudicotyledons</taxon>
        <taxon>Gunneridae</taxon>
        <taxon>Pentapetalae</taxon>
        <taxon>rosids</taxon>
        <taxon>Vitales</taxon>
        <taxon>Vitaceae</taxon>
        <taxon>Viteae</taxon>
        <taxon>Vitis</taxon>
    </lineage>
</organism>
<sequence>MACLGRPDGFLMVSALVYVMHIGQDLCYWEVYMQWIVGQGPEHLASHCNKHRCLDIRKSHRVEVPGVNEIYCDFKVIYIDWNRSGTFGSKVVGVHKWLLNLKFCFKSLRITLNGQYMVKSPMRGEKSGISTLHPELDPSNP</sequence>
<dbReference type="AlphaFoldDB" id="A5BSA2"/>
<evidence type="ECO:0000313" key="1">
    <source>
        <dbReference type="EMBL" id="CAN77229.1"/>
    </source>
</evidence>
<reference evidence="1" key="1">
    <citation type="journal article" date="2007" name="PLoS ONE">
        <title>The first genome sequence of an elite grapevine cultivar (Pinot noir Vitis vinifera L.): coping with a highly heterozygous genome.</title>
        <authorList>
            <person name="Velasco R."/>
            <person name="Zharkikh A."/>
            <person name="Troggio M."/>
            <person name="Cartwright D.A."/>
            <person name="Cestaro A."/>
            <person name="Pruss D."/>
            <person name="Pindo M."/>
            <person name="FitzGerald L.M."/>
            <person name="Vezzulli S."/>
            <person name="Reid J."/>
            <person name="Malacarne G."/>
            <person name="Iliev D."/>
            <person name="Coppola G."/>
            <person name="Wardell B."/>
            <person name="Micheletti D."/>
            <person name="Macalma T."/>
            <person name="Facci M."/>
            <person name="Mitchell J.T."/>
            <person name="Perazzolli M."/>
            <person name="Eldredge G."/>
            <person name="Gatto P."/>
            <person name="Oyzerski R."/>
            <person name="Moretto M."/>
            <person name="Gutin N."/>
            <person name="Stefanini M."/>
            <person name="Chen Y."/>
            <person name="Segala C."/>
            <person name="Davenport C."/>
            <person name="Dematte L."/>
            <person name="Mraz A."/>
            <person name="Battilana J."/>
            <person name="Stormo K."/>
            <person name="Costa F."/>
            <person name="Tao Q."/>
            <person name="Si-Ammour A."/>
            <person name="Harkins T."/>
            <person name="Lackey A."/>
            <person name="Perbost C."/>
            <person name="Taillon B."/>
            <person name="Stella A."/>
            <person name="Solovyev V."/>
            <person name="Fawcett J.A."/>
            <person name="Sterck L."/>
            <person name="Vandepoele K."/>
            <person name="Grando S.M."/>
            <person name="Toppo S."/>
            <person name="Moser C."/>
            <person name="Lanchbury J."/>
            <person name="Bogden R."/>
            <person name="Skolnick M."/>
            <person name="Sgaramella V."/>
            <person name="Bhatnagar S.K."/>
            <person name="Fontana P."/>
            <person name="Gutin A."/>
            <person name="Van de Peer Y."/>
            <person name="Salamini F."/>
            <person name="Viola R."/>
        </authorList>
    </citation>
    <scope>NUCLEOTIDE SEQUENCE</scope>
</reference>
<proteinExistence type="predicted"/>
<gene>
    <name evidence="1" type="ORF">VITISV_023657</name>
</gene>